<dbReference type="Proteomes" id="UP001629536">
    <property type="component" value="Unassembled WGS sequence"/>
</dbReference>
<keyword evidence="1" id="KW-0472">Membrane</keyword>
<evidence type="ECO:0000256" key="1">
    <source>
        <dbReference type="SAM" id="Phobius"/>
    </source>
</evidence>
<sequence>METFKRYLLHFSGIATIILLIAYILIYIDGGELHNPIFILFLAFSLQFFAFFITLFSYSMAKIKVIEFVYESENVKELEELIMSLTHREEVKDMGTEVLYLFKNKYKAWLAGTIKLEKQDGIYKLYVPNAYTEKIIRNNKIKVTNILLA</sequence>
<keyword evidence="1" id="KW-0812">Transmembrane</keyword>
<keyword evidence="3" id="KW-1185">Reference proteome</keyword>
<gene>
    <name evidence="2" type="ORF">ABGF40_07930</name>
</gene>
<evidence type="ECO:0000313" key="2">
    <source>
        <dbReference type="EMBL" id="MFM1525586.1"/>
    </source>
</evidence>
<protein>
    <submittedName>
        <fullName evidence="2">Uncharacterized protein</fullName>
    </submittedName>
</protein>
<dbReference type="RefSeq" id="WP_408126952.1">
    <property type="nucleotide sequence ID" value="NZ_JBFNFH010000024.1"/>
</dbReference>
<keyword evidence="1" id="KW-1133">Transmembrane helix</keyword>
<comment type="caution">
    <text evidence="2">The sequence shown here is derived from an EMBL/GenBank/DDBJ whole genome shotgun (WGS) entry which is preliminary data.</text>
</comment>
<proteinExistence type="predicted"/>
<feature type="transmembrane region" description="Helical" evidence="1">
    <location>
        <begin position="38"/>
        <end position="58"/>
    </location>
</feature>
<dbReference type="EMBL" id="JBFNFH010000024">
    <property type="protein sequence ID" value="MFM1525586.1"/>
    <property type="molecule type" value="Genomic_DNA"/>
</dbReference>
<accession>A0ABW9F815</accession>
<feature type="transmembrane region" description="Helical" evidence="1">
    <location>
        <begin position="7"/>
        <end position="26"/>
    </location>
</feature>
<evidence type="ECO:0000313" key="3">
    <source>
        <dbReference type="Proteomes" id="UP001629536"/>
    </source>
</evidence>
<reference evidence="2 3" key="1">
    <citation type="journal article" date="2024" name="Front. Microbiol.">
        <title>Pangenomic and biochemical analyses of Helcococcus ovis reveal widespread tetracycline resistance and a novel bacterial species, Helcococcus bovis.</title>
        <authorList>
            <person name="Cunha F."/>
            <person name="Zhai Y."/>
            <person name="Casaro S."/>
            <person name="Jones K.L."/>
            <person name="Hernandez M."/>
            <person name="Bisinotto R.S."/>
            <person name="Kariyawasam S."/>
            <person name="Brown M.B."/>
            <person name="Phillips A."/>
            <person name="Jeong K.C."/>
            <person name="Galvao K.N."/>
        </authorList>
    </citation>
    <scope>NUCLEOTIDE SEQUENCE [LARGE SCALE GENOMIC DNA]</scope>
    <source>
        <strain evidence="2 3">KG197</strain>
    </source>
</reference>
<name>A0ABW9F815_9FIRM</name>
<organism evidence="2 3">
    <name type="scientific">Helcococcus bovis</name>
    <dbReference type="NCBI Taxonomy" id="3153252"/>
    <lineage>
        <taxon>Bacteria</taxon>
        <taxon>Bacillati</taxon>
        <taxon>Bacillota</taxon>
        <taxon>Tissierellia</taxon>
        <taxon>Tissierellales</taxon>
        <taxon>Peptoniphilaceae</taxon>
        <taxon>Helcococcus</taxon>
    </lineage>
</organism>